<accession>A0AAW7ZIJ8</accession>
<dbReference type="AlphaFoldDB" id="A0AAW7ZIJ8"/>
<dbReference type="EMBL" id="JARPTC010000037">
    <property type="protein sequence ID" value="MDO7789125.1"/>
    <property type="molecule type" value="Genomic_DNA"/>
</dbReference>
<evidence type="ECO:0000313" key="1">
    <source>
        <dbReference type="EMBL" id="MDO7789125.1"/>
    </source>
</evidence>
<evidence type="ECO:0000313" key="2">
    <source>
        <dbReference type="Proteomes" id="UP001172911"/>
    </source>
</evidence>
<dbReference type="Proteomes" id="UP001172911">
    <property type="component" value="Unassembled WGS sequence"/>
</dbReference>
<keyword evidence="2" id="KW-1185">Reference proteome</keyword>
<dbReference type="RefSeq" id="WP_304545677.1">
    <property type="nucleotide sequence ID" value="NZ_JARPTC010000037.1"/>
</dbReference>
<protein>
    <submittedName>
        <fullName evidence="1">Uncharacterized protein</fullName>
    </submittedName>
</protein>
<proteinExistence type="predicted"/>
<name>A0AAW7ZIJ8_9FIRM</name>
<organism evidence="1 2">
    <name type="scientific">Desulforamulus aquiferis</name>
    <dbReference type="NCBI Taxonomy" id="1397668"/>
    <lineage>
        <taxon>Bacteria</taxon>
        <taxon>Bacillati</taxon>
        <taxon>Bacillota</taxon>
        <taxon>Clostridia</taxon>
        <taxon>Eubacteriales</taxon>
        <taxon>Peptococcaceae</taxon>
        <taxon>Desulforamulus</taxon>
    </lineage>
</organism>
<reference evidence="1" key="1">
    <citation type="journal article" date="2023" name="J. Hazard. Mater.">
        <title>Anaerobic biodegradation of pyrene and benzo[a]pyrene by a new sulfate-reducing Desulforamulus aquiferis strain DSA.</title>
        <authorList>
            <person name="Zhang Z."/>
            <person name="Sun J."/>
            <person name="Gong X."/>
            <person name="Wang C."/>
            <person name="Wang H."/>
        </authorList>
    </citation>
    <scope>NUCLEOTIDE SEQUENCE</scope>
    <source>
        <strain evidence="1">DSA</strain>
    </source>
</reference>
<sequence>MIVECHVLICSNTKCKKNLAPHTDKALPNICSCRVAHYKGQAIDYCTKFSPKEVINESE</sequence>
<reference evidence="1" key="2">
    <citation type="submission" date="2023-03" db="EMBL/GenBank/DDBJ databases">
        <authorList>
            <person name="Zhang Z."/>
        </authorList>
    </citation>
    <scope>NUCLEOTIDE SEQUENCE</scope>
    <source>
        <strain evidence="1">DSA</strain>
    </source>
</reference>
<gene>
    <name evidence="1" type="ORF">P6N53_18095</name>
</gene>
<comment type="caution">
    <text evidence="1">The sequence shown here is derived from an EMBL/GenBank/DDBJ whole genome shotgun (WGS) entry which is preliminary data.</text>
</comment>